<feature type="domain" description="G-protein coupled receptors family 1 profile" evidence="14">
    <location>
        <begin position="1"/>
        <end position="410"/>
    </location>
</feature>
<keyword evidence="4 11" id="KW-0812">Transmembrane</keyword>
<keyword evidence="10 11" id="KW-0807">Transducer</keyword>
<dbReference type="PROSITE" id="PS50262">
    <property type="entry name" value="G_PROTEIN_RECEP_F1_2"/>
    <property type="match status" value="1"/>
</dbReference>
<name>A0A443QWK5_9ACAR</name>
<dbReference type="STRING" id="1965070.A0A443QWK5"/>
<dbReference type="SMART" id="SM01381">
    <property type="entry name" value="7TM_GPCR_Srsx"/>
    <property type="match status" value="1"/>
</dbReference>
<dbReference type="PANTHER" id="PTHR24248:SF125">
    <property type="entry name" value="DOPAMINE D2-LIKE RECEPTOR"/>
    <property type="match status" value="1"/>
</dbReference>
<organism evidence="15 18">
    <name type="scientific">Dinothrombium tinctorium</name>
    <dbReference type="NCBI Taxonomy" id="1965070"/>
    <lineage>
        <taxon>Eukaryota</taxon>
        <taxon>Metazoa</taxon>
        <taxon>Ecdysozoa</taxon>
        <taxon>Arthropoda</taxon>
        <taxon>Chelicerata</taxon>
        <taxon>Arachnida</taxon>
        <taxon>Acari</taxon>
        <taxon>Acariformes</taxon>
        <taxon>Trombidiformes</taxon>
        <taxon>Prostigmata</taxon>
        <taxon>Anystina</taxon>
        <taxon>Parasitengona</taxon>
        <taxon>Trombidioidea</taxon>
        <taxon>Trombidiidae</taxon>
        <taxon>Dinothrombium</taxon>
    </lineage>
</organism>
<keyword evidence="8" id="KW-1015">Disulfide bond</keyword>
<keyword evidence="9 11" id="KW-0675">Receptor</keyword>
<sequence>INIDWELSQTLCDFWIATDVFCSTASILNLVAISIDRFIAVTKPIKYAKHKSNKRALATVIIVWVVSAAIASPIVFGLNYTPERLPEVCYFYNSDFIIYSSLGSFYIPCILMVFLYYKIFKAIHNRTRRDESKCSSSVSNRPALVIENTQNTSKLKQEYDSSGRKNSHKILSNIKSKLPLIAESDSGGKSVKDETDLIECKIITNRQADERCANGDQRSHRDAAENGQEIVLKHNDNIDSGYVASNVEETQFCVRNRNVESPPNGSRSSSPVKDTVNCIEDTETCEEENRNDETKQSMSTTCHSSTHQTNSGKERNIKPKKKSRFNLRRKQKSSRKRREIASAKRERKATKTLAIVLGVFFFCWSPFFTCNIMDAVCIKLDKPDCKQGVTVFLLVTWLGYINSIANPVIYTIFNPEFRKAFKKILMQPFS</sequence>
<evidence type="ECO:0000313" key="15">
    <source>
        <dbReference type="EMBL" id="RWS07412.1"/>
    </source>
</evidence>
<dbReference type="EMBL" id="NCKU01003492">
    <property type="protein sequence ID" value="RWS07412.1"/>
    <property type="molecule type" value="Genomic_DNA"/>
</dbReference>
<reference evidence="15 18" key="1">
    <citation type="journal article" date="2018" name="Gigascience">
        <title>Genomes of trombidid mites reveal novel predicted allergens and laterally-transferred genes associated with secondary metabolism.</title>
        <authorList>
            <person name="Dong X."/>
            <person name="Chaisiri K."/>
            <person name="Xia D."/>
            <person name="Armstrong S.D."/>
            <person name="Fang Y."/>
            <person name="Donnelly M.J."/>
            <person name="Kadowaki T."/>
            <person name="McGarry J.W."/>
            <person name="Darby A.C."/>
            <person name="Makepeace B.L."/>
        </authorList>
    </citation>
    <scope>NUCLEOTIDE SEQUENCE [LARGE SCALE GENOMIC DNA]</scope>
    <source>
        <strain evidence="15">UoL-WK</strain>
    </source>
</reference>
<dbReference type="PRINTS" id="PR00237">
    <property type="entry name" value="GPCRRHODOPSN"/>
</dbReference>
<dbReference type="GO" id="GO:0005886">
    <property type="term" value="C:plasma membrane"/>
    <property type="evidence" value="ECO:0007669"/>
    <property type="project" value="UniProtKB-SubCell"/>
</dbReference>
<comment type="subcellular location">
    <subcellularLocation>
        <location evidence="1">Cell membrane</location>
        <topology evidence="1">Multi-pass membrane protein</topology>
    </subcellularLocation>
</comment>
<feature type="transmembrane region" description="Helical" evidence="13">
    <location>
        <begin position="352"/>
        <end position="369"/>
    </location>
</feature>
<proteinExistence type="inferred from homology"/>
<dbReference type="Proteomes" id="UP000285301">
    <property type="component" value="Unassembled WGS sequence"/>
</dbReference>
<feature type="compositionally biased region" description="Basic residues" evidence="12">
    <location>
        <begin position="318"/>
        <end position="338"/>
    </location>
</feature>
<evidence type="ECO:0000313" key="18">
    <source>
        <dbReference type="Proteomes" id="UP000285301"/>
    </source>
</evidence>
<gene>
    <name evidence="15" type="ORF">B4U79_03513</name>
    <name evidence="17" type="ORF">B4U79_09639</name>
    <name evidence="16" type="ORF">B4U79_13835</name>
</gene>
<evidence type="ECO:0000256" key="13">
    <source>
        <dbReference type="SAM" id="Phobius"/>
    </source>
</evidence>
<evidence type="ECO:0000256" key="7">
    <source>
        <dbReference type="ARBA" id="ARBA00023136"/>
    </source>
</evidence>
<feature type="region of interest" description="Disordered" evidence="12">
    <location>
        <begin position="212"/>
        <end position="231"/>
    </location>
</feature>
<keyword evidence="18" id="KW-1185">Reference proteome</keyword>
<accession>A0A443QWK5</accession>
<keyword evidence="6 11" id="KW-0297">G-protein coupled receptor</keyword>
<dbReference type="SUPFAM" id="SSF81321">
    <property type="entry name" value="Family A G protein-coupled receptor-like"/>
    <property type="match status" value="1"/>
</dbReference>
<dbReference type="GO" id="GO:0001591">
    <property type="term" value="F:dopamine neurotransmitter receptor activity, coupled via Gi/Go"/>
    <property type="evidence" value="ECO:0007669"/>
    <property type="project" value="TreeGrafter"/>
</dbReference>
<comment type="similarity">
    <text evidence="2 11">Belongs to the G-protein coupled receptor 1 family.</text>
</comment>
<dbReference type="InterPro" id="IPR000276">
    <property type="entry name" value="GPCR_Rhodpsn"/>
</dbReference>
<feature type="region of interest" description="Disordered" evidence="12">
    <location>
        <begin position="255"/>
        <end position="343"/>
    </location>
</feature>
<dbReference type="InterPro" id="IPR017452">
    <property type="entry name" value="GPCR_Rhodpsn_7TM"/>
</dbReference>
<reference evidence="15" key="2">
    <citation type="submission" date="2018-11" db="EMBL/GenBank/DDBJ databases">
        <title>Trombidioid mite genomics.</title>
        <authorList>
            <person name="Dong X."/>
        </authorList>
    </citation>
    <scope>NUCLEOTIDE SEQUENCE</scope>
    <source>
        <strain evidence="15">UoL-WK</strain>
    </source>
</reference>
<evidence type="ECO:0000313" key="16">
    <source>
        <dbReference type="EMBL" id="RWS07413.1"/>
    </source>
</evidence>
<feature type="compositionally biased region" description="Basic and acidic residues" evidence="12">
    <location>
        <begin position="212"/>
        <end position="224"/>
    </location>
</feature>
<dbReference type="Gene3D" id="1.20.1070.10">
    <property type="entry name" value="Rhodopsin 7-helix transmembrane proteins"/>
    <property type="match status" value="2"/>
</dbReference>
<dbReference type="EMBL" id="NCKU01002427">
    <property type="protein sequence ID" value="RWS09616.1"/>
    <property type="molecule type" value="Genomic_DNA"/>
</dbReference>
<dbReference type="EMBL" id="NCKU01003491">
    <property type="protein sequence ID" value="RWS07413.1"/>
    <property type="molecule type" value="Genomic_DNA"/>
</dbReference>
<evidence type="ECO:0000256" key="12">
    <source>
        <dbReference type="SAM" id="MobiDB-lite"/>
    </source>
</evidence>
<evidence type="ECO:0000256" key="9">
    <source>
        <dbReference type="ARBA" id="ARBA00023170"/>
    </source>
</evidence>
<evidence type="ECO:0000256" key="3">
    <source>
        <dbReference type="ARBA" id="ARBA00022475"/>
    </source>
</evidence>
<feature type="transmembrane region" description="Helical" evidence="13">
    <location>
        <begin position="96"/>
        <end position="119"/>
    </location>
</feature>
<evidence type="ECO:0000256" key="1">
    <source>
        <dbReference type="ARBA" id="ARBA00004651"/>
    </source>
</evidence>
<dbReference type="GO" id="GO:0045202">
    <property type="term" value="C:synapse"/>
    <property type="evidence" value="ECO:0007669"/>
    <property type="project" value="GOC"/>
</dbReference>
<evidence type="ECO:0000256" key="8">
    <source>
        <dbReference type="ARBA" id="ARBA00023157"/>
    </source>
</evidence>
<evidence type="ECO:0000259" key="14">
    <source>
        <dbReference type="PROSITE" id="PS50262"/>
    </source>
</evidence>
<evidence type="ECO:0000313" key="17">
    <source>
        <dbReference type="EMBL" id="RWS09616.1"/>
    </source>
</evidence>
<dbReference type="AlphaFoldDB" id="A0A443QWK5"/>
<evidence type="ECO:0000256" key="5">
    <source>
        <dbReference type="ARBA" id="ARBA00022989"/>
    </source>
</evidence>
<keyword evidence="5 13" id="KW-1133">Transmembrane helix</keyword>
<evidence type="ECO:0000256" key="10">
    <source>
        <dbReference type="ARBA" id="ARBA00023224"/>
    </source>
</evidence>
<keyword evidence="7 13" id="KW-0472">Membrane</keyword>
<feature type="transmembrane region" description="Helical" evidence="13">
    <location>
        <begin position="389"/>
        <end position="413"/>
    </location>
</feature>
<evidence type="ECO:0000256" key="2">
    <source>
        <dbReference type="ARBA" id="ARBA00010663"/>
    </source>
</evidence>
<feature type="transmembrane region" description="Helical" evidence="13">
    <location>
        <begin position="14"/>
        <end position="35"/>
    </location>
</feature>
<evidence type="ECO:0000256" key="4">
    <source>
        <dbReference type="ARBA" id="ARBA00022692"/>
    </source>
</evidence>
<dbReference type="Pfam" id="PF00001">
    <property type="entry name" value="7tm_1"/>
    <property type="match status" value="1"/>
</dbReference>
<dbReference type="PROSITE" id="PS00237">
    <property type="entry name" value="G_PROTEIN_RECEP_F1_1"/>
    <property type="match status" value="1"/>
</dbReference>
<feature type="non-terminal residue" evidence="15">
    <location>
        <position position="1"/>
    </location>
</feature>
<dbReference type="GO" id="GO:0004930">
    <property type="term" value="F:G protein-coupled receptor activity"/>
    <property type="evidence" value="ECO:0007669"/>
    <property type="project" value="UniProtKB-KW"/>
</dbReference>
<evidence type="ECO:0000256" key="11">
    <source>
        <dbReference type="RuleBase" id="RU000688"/>
    </source>
</evidence>
<protein>
    <submittedName>
        <fullName evidence="15">Dopamine D2-like receptor</fullName>
    </submittedName>
</protein>
<feature type="compositionally biased region" description="Polar residues" evidence="12">
    <location>
        <begin position="296"/>
        <end position="311"/>
    </location>
</feature>
<feature type="transmembrane region" description="Helical" evidence="13">
    <location>
        <begin position="56"/>
        <end position="76"/>
    </location>
</feature>
<keyword evidence="3" id="KW-1003">Cell membrane</keyword>
<dbReference type="PANTHER" id="PTHR24248">
    <property type="entry name" value="ADRENERGIC RECEPTOR-RELATED G-PROTEIN COUPLED RECEPTOR"/>
    <property type="match status" value="1"/>
</dbReference>
<dbReference type="FunFam" id="1.20.1070.10:FF:000233">
    <property type="entry name" value="CLUMA_CG012980, isoform A"/>
    <property type="match status" value="1"/>
</dbReference>
<dbReference type="OrthoDB" id="10010417at2759"/>
<feature type="compositionally biased region" description="Polar residues" evidence="12">
    <location>
        <begin position="259"/>
        <end position="272"/>
    </location>
</feature>
<evidence type="ECO:0000256" key="6">
    <source>
        <dbReference type="ARBA" id="ARBA00023040"/>
    </source>
</evidence>
<comment type="caution">
    <text evidence="15">The sequence shown here is derived from an EMBL/GenBank/DDBJ whole genome shotgun (WGS) entry which is preliminary data.</text>
</comment>